<protein>
    <submittedName>
        <fullName evidence="1">Uncharacterized protein</fullName>
    </submittedName>
</protein>
<organism evidence="1 2">
    <name type="scientific">Burkholderia vietnamiensis</name>
    <dbReference type="NCBI Taxonomy" id="60552"/>
    <lineage>
        <taxon>Bacteria</taxon>
        <taxon>Pseudomonadati</taxon>
        <taxon>Pseudomonadota</taxon>
        <taxon>Betaproteobacteria</taxon>
        <taxon>Burkholderiales</taxon>
        <taxon>Burkholderiaceae</taxon>
        <taxon>Burkholderia</taxon>
        <taxon>Burkholderia cepacia complex</taxon>
    </lineage>
</organism>
<gene>
    <name evidence="1" type="ORF">QZM33_13145</name>
</gene>
<dbReference type="RefSeq" id="WP_301788522.1">
    <property type="nucleotide sequence ID" value="NZ_JAUJRV010000008.1"/>
</dbReference>
<dbReference type="AlphaFoldDB" id="A0AAW7SY01"/>
<dbReference type="Proteomes" id="UP001171620">
    <property type="component" value="Unassembled WGS sequence"/>
</dbReference>
<reference evidence="1" key="1">
    <citation type="submission" date="2023-07" db="EMBL/GenBank/DDBJ databases">
        <title>A collection of bacterial strains from the Burkholderia cepacia Research Laboratory and Repository.</title>
        <authorList>
            <person name="Lipuma J."/>
            <person name="Spilker T."/>
            <person name="Caverly L."/>
        </authorList>
    </citation>
    <scope>NUCLEOTIDE SEQUENCE</scope>
    <source>
        <strain evidence="1">AU44268</strain>
    </source>
</reference>
<evidence type="ECO:0000313" key="2">
    <source>
        <dbReference type="Proteomes" id="UP001171620"/>
    </source>
</evidence>
<evidence type="ECO:0000313" key="1">
    <source>
        <dbReference type="EMBL" id="MDN7795881.1"/>
    </source>
</evidence>
<proteinExistence type="predicted"/>
<dbReference type="EMBL" id="JAUJRV010000008">
    <property type="protein sequence ID" value="MDN7795881.1"/>
    <property type="molecule type" value="Genomic_DNA"/>
</dbReference>
<sequence>MKEPILSREEVEALAHRICARYIHSENIHLCQYTFGITTLERFAQAYEAALLEKLCGEPAAWLVEEGRTFRDKVFIGEWQANNSIAERNDGARKTALYALKTAPTPSPRDTLIEEIAEMVDHMGEGRRLEEYVGAIREMKGGKS</sequence>
<comment type="caution">
    <text evidence="1">The sequence shown here is derived from an EMBL/GenBank/DDBJ whole genome shotgun (WGS) entry which is preliminary data.</text>
</comment>
<name>A0AAW7SY01_BURVI</name>
<accession>A0AAW7SY01</accession>